<proteinExistence type="predicted"/>
<gene>
    <name evidence="1" type="ORF">WG31_01710</name>
</gene>
<keyword evidence="2" id="KW-1185">Reference proteome</keyword>
<dbReference type="EMBL" id="CP011120">
    <property type="protein sequence ID" value="ANA12891.1"/>
    <property type="molecule type" value="Genomic_DNA"/>
</dbReference>
<accession>A0ABN4NLT7</accession>
<dbReference type="Proteomes" id="UP000076595">
    <property type="component" value="Chromosome"/>
</dbReference>
<dbReference type="RefSeq" id="WP_063353429.1">
    <property type="nucleotide sequence ID" value="NZ_CP011120.1"/>
</dbReference>
<name>A0ABN4NLT7_9PROT</name>
<protein>
    <submittedName>
        <fullName evidence="1">Uncharacterized protein</fullName>
    </submittedName>
</protein>
<reference evidence="1 2" key="1">
    <citation type="submission" date="2015-03" db="EMBL/GenBank/DDBJ databases">
        <title>Genome study of Acetobacter sp. SLV-7.</title>
        <authorList>
            <person name="Cho G.Y."/>
            <person name="Jeon C.O."/>
        </authorList>
    </citation>
    <scope>NUCLEOTIDE SEQUENCE [LARGE SCALE GENOMIC DNA]</scope>
    <source>
        <strain evidence="1 2">SLV-7</strain>
    </source>
</reference>
<organism evidence="1 2">
    <name type="scientific">Acetobacter oryzifermentans</name>
    <dbReference type="NCBI Taxonomy" id="1633874"/>
    <lineage>
        <taxon>Bacteria</taxon>
        <taxon>Pseudomonadati</taxon>
        <taxon>Pseudomonadota</taxon>
        <taxon>Alphaproteobacteria</taxon>
        <taxon>Acetobacterales</taxon>
        <taxon>Acetobacteraceae</taxon>
        <taxon>Acetobacter</taxon>
    </lineage>
</organism>
<evidence type="ECO:0000313" key="1">
    <source>
        <dbReference type="EMBL" id="ANA12891.1"/>
    </source>
</evidence>
<sequence>MTTPLKIVGHIAPKQAEKAEKGIGGRIGLHPCGTGGKRYTVELTRLSSALAALAQRDAEIARLREYYEASEEINQVGILGATPEMFDRENIARKALKDPEA</sequence>
<evidence type="ECO:0000313" key="2">
    <source>
        <dbReference type="Proteomes" id="UP000076595"/>
    </source>
</evidence>